<dbReference type="InParanoid" id="A0A162PLA4"/>
<feature type="transmembrane region" description="Helical" evidence="10">
    <location>
        <begin position="47"/>
        <end position="77"/>
    </location>
</feature>
<evidence type="ECO:0000256" key="10">
    <source>
        <dbReference type="SAM" id="Phobius"/>
    </source>
</evidence>
<dbReference type="AlphaFoldDB" id="A0A162PLA4"/>
<feature type="transmembrane region" description="Helical" evidence="10">
    <location>
        <begin position="206"/>
        <end position="226"/>
    </location>
</feature>
<accession>A0A162PLA4</accession>
<feature type="transmembrane region" description="Helical" evidence="10">
    <location>
        <begin position="6"/>
        <end position="26"/>
    </location>
</feature>
<dbReference type="GO" id="GO:0016192">
    <property type="term" value="P:vesicle-mediated transport"/>
    <property type="evidence" value="ECO:0007669"/>
    <property type="project" value="TreeGrafter"/>
</dbReference>
<keyword evidence="6 10" id="KW-0812">Transmembrane</keyword>
<evidence type="ECO:0000256" key="1">
    <source>
        <dbReference type="ARBA" id="ARBA00002978"/>
    </source>
</evidence>
<evidence type="ECO:0000259" key="11">
    <source>
        <dbReference type="Pfam" id="PF09335"/>
    </source>
</evidence>
<evidence type="ECO:0000256" key="4">
    <source>
        <dbReference type="ARBA" id="ARBA00013533"/>
    </source>
</evidence>
<dbReference type="GeneID" id="29000373"/>
<evidence type="ECO:0000256" key="8">
    <source>
        <dbReference type="ARBA" id="ARBA00023034"/>
    </source>
</evidence>
<comment type="subcellular location">
    <subcellularLocation>
        <location evidence="2">Golgi apparatus membrane</location>
        <topology evidence="2">Multi-pass membrane protein</topology>
    </subcellularLocation>
</comment>
<evidence type="ECO:0000256" key="2">
    <source>
        <dbReference type="ARBA" id="ARBA00004653"/>
    </source>
</evidence>
<evidence type="ECO:0000313" key="13">
    <source>
        <dbReference type="Proteomes" id="UP000077315"/>
    </source>
</evidence>
<feature type="domain" description="VTT" evidence="11">
    <location>
        <begin position="70"/>
        <end position="184"/>
    </location>
</feature>
<dbReference type="GO" id="GO:0000022">
    <property type="term" value="P:mitotic spindle elongation"/>
    <property type="evidence" value="ECO:0007669"/>
    <property type="project" value="TreeGrafter"/>
</dbReference>
<keyword evidence="8" id="KW-0333">Golgi apparatus</keyword>
<dbReference type="VEuPathDB" id="FungiDB:PHYBLDRAFT_188210"/>
<keyword evidence="13" id="KW-1185">Reference proteome</keyword>
<evidence type="ECO:0000313" key="12">
    <source>
        <dbReference type="EMBL" id="OAD69976.1"/>
    </source>
</evidence>
<evidence type="ECO:0000256" key="5">
    <source>
        <dbReference type="ARBA" id="ARBA00020673"/>
    </source>
</evidence>
<proteinExistence type="inferred from homology"/>
<dbReference type="PANTHER" id="PTHR47549">
    <property type="entry name" value="GOLGI APPARATUS MEMBRANE PROTEIN TVP38-RELATED"/>
    <property type="match status" value="1"/>
</dbReference>
<comment type="similarity">
    <text evidence="3">Belongs to the TVP38/TMEM64 family.</text>
</comment>
<name>A0A162PLA4_PHYB8</name>
<dbReference type="RefSeq" id="XP_018288016.1">
    <property type="nucleotide sequence ID" value="XM_018439467.1"/>
</dbReference>
<dbReference type="InterPro" id="IPR032816">
    <property type="entry name" value="VTT_dom"/>
</dbReference>
<evidence type="ECO:0000256" key="7">
    <source>
        <dbReference type="ARBA" id="ARBA00022989"/>
    </source>
</evidence>
<dbReference type="EMBL" id="KV440990">
    <property type="protein sequence ID" value="OAD69976.1"/>
    <property type="molecule type" value="Genomic_DNA"/>
</dbReference>
<keyword evidence="9 10" id="KW-0472">Membrane</keyword>
<sequence>MKLRTRLIVAVASISFLGLVAIFGLYRESIMTVIQHGAIKLRITPYSSLLAVLLIVIVSIPPMIGFVSSVTLTGFVYGFPGGIIPATTGAMIGSSLAFWQVNTYVLIIRRYPLARFVHLSPAKQATYKALEEAIEQGGLRIMILLRLCPLPWPLVTLLFSMIPNSRWSDFLIATGVGMIKVTLEVWIGSQLANLSDPNLPPSAHRVALGMMCGGFVLLLAIGFWLYRLTMAKVRQLADREIPENINETQQLLIYKQPDLEALETLETLGSPLYKNDTKIQLNS</sequence>
<keyword evidence="7 10" id="KW-1133">Transmembrane helix</keyword>
<dbReference type="Pfam" id="PF09335">
    <property type="entry name" value="VTT_dom"/>
    <property type="match status" value="1"/>
</dbReference>
<dbReference type="PANTHER" id="PTHR47549:SF1">
    <property type="entry name" value="GOLGI APPARATUS MEMBRANE PROTEIN TVP38"/>
    <property type="match status" value="1"/>
</dbReference>
<dbReference type="InterPro" id="IPR051076">
    <property type="entry name" value="Golgi_membrane_TVP38/TMEM64"/>
</dbReference>
<gene>
    <name evidence="12" type="ORF">PHYBLDRAFT_188210</name>
</gene>
<evidence type="ECO:0000256" key="9">
    <source>
        <dbReference type="ARBA" id="ARBA00023136"/>
    </source>
</evidence>
<feature type="transmembrane region" description="Helical" evidence="10">
    <location>
        <begin position="143"/>
        <end position="162"/>
    </location>
</feature>
<dbReference type="FunCoup" id="A0A162PLA4">
    <property type="interactions" value="30"/>
</dbReference>
<dbReference type="Proteomes" id="UP000077315">
    <property type="component" value="Unassembled WGS sequence"/>
</dbReference>
<evidence type="ECO:0000256" key="3">
    <source>
        <dbReference type="ARBA" id="ARBA00008640"/>
    </source>
</evidence>
<dbReference type="GO" id="GO:0000139">
    <property type="term" value="C:Golgi membrane"/>
    <property type="evidence" value="ECO:0007669"/>
    <property type="project" value="UniProtKB-SubCell"/>
</dbReference>
<feature type="transmembrane region" description="Helical" evidence="10">
    <location>
        <begin position="83"/>
        <end position="107"/>
    </location>
</feature>
<organism evidence="12 13">
    <name type="scientific">Phycomyces blakesleeanus (strain ATCC 8743b / DSM 1359 / FGSC 10004 / NBRC 33097 / NRRL 1555)</name>
    <dbReference type="NCBI Taxonomy" id="763407"/>
    <lineage>
        <taxon>Eukaryota</taxon>
        <taxon>Fungi</taxon>
        <taxon>Fungi incertae sedis</taxon>
        <taxon>Mucoromycota</taxon>
        <taxon>Mucoromycotina</taxon>
        <taxon>Mucoromycetes</taxon>
        <taxon>Mucorales</taxon>
        <taxon>Phycomycetaceae</taxon>
        <taxon>Phycomyces</taxon>
    </lineage>
</organism>
<reference evidence="13" key="1">
    <citation type="submission" date="2015-06" db="EMBL/GenBank/DDBJ databases">
        <title>Expansion of signal transduction pathways in fungi by whole-genome duplication.</title>
        <authorList>
            <consortium name="DOE Joint Genome Institute"/>
            <person name="Corrochano L.M."/>
            <person name="Kuo A."/>
            <person name="Marcet-Houben M."/>
            <person name="Polaino S."/>
            <person name="Salamov A."/>
            <person name="Villalobos J.M."/>
            <person name="Alvarez M.I."/>
            <person name="Avalos J."/>
            <person name="Benito E.P."/>
            <person name="Benoit I."/>
            <person name="Burger G."/>
            <person name="Camino L.P."/>
            <person name="Canovas D."/>
            <person name="Cerda-Olmedo E."/>
            <person name="Cheng J.-F."/>
            <person name="Dominguez A."/>
            <person name="Elias M."/>
            <person name="Eslava A.P."/>
            <person name="Glaser F."/>
            <person name="Grimwood J."/>
            <person name="Gutierrez G."/>
            <person name="Heitman J."/>
            <person name="Henrissat B."/>
            <person name="Iturriaga E.A."/>
            <person name="Lang B.F."/>
            <person name="Lavin J.L."/>
            <person name="Lee S."/>
            <person name="Li W."/>
            <person name="Lindquist E."/>
            <person name="Lopez-Garcia S."/>
            <person name="Luque E.M."/>
            <person name="Marcos A.T."/>
            <person name="Martin J."/>
            <person name="McCluskey K."/>
            <person name="Medina H.R."/>
            <person name="Miralles-Duran A."/>
            <person name="Miyazaki A."/>
            <person name="Munoz-Torres E."/>
            <person name="Oguiza J.A."/>
            <person name="Ohm R."/>
            <person name="Olmedo M."/>
            <person name="Orejas M."/>
            <person name="Ortiz-Castellanos L."/>
            <person name="Pisabarro A.G."/>
            <person name="Rodriguez-Romero J."/>
            <person name="Ruiz-Herrera J."/>
            <person name="Ruiz-Vazquez R."/>
            <person name="Sanz C."/>
            <person name="Schackwitz W."/>
            <person name="Schmutz J."/>
            <person name="Shahriari M."/>
            <person name="Shelest E."/>
            <person name="Silva-Franco F."/>
            <person name="Soanes D."/>
            <person name="Syed K."/>
            <person name="Tagua V.G."/>
            <person name="Talbot N.J."/>
            <person name="Thon M."/>
            <person name="De vries R.P."/>
            <person name="Wiebenga A."/>
            <person name="Yadav J.S."/>
            <person name="Braun E.L."/>
            <person name="Baker S."/>
            <person name="Garre V."/>
            <person name="Horwitz B."/>
            <person name="Torres-Martinez S."/>
            <person name="Idnurm A."/>
            <person name="Herrera-Estrella A."/>
            <person name="Gabaldon T."/>
            <person name="Grigoriev I.V."/>
        </authorList>
    </citation>
    <scope>NUCLEOTIDE SEQUENCE [LARGE SCALE GENOMIC DNA]</scope>
    <source>
        <strain evidence="13">NRRL 1555(-)</strain>
    </source>
</reference>
<evidence type="ECO:0000256" key="6">
    <source>
        <dbReference type="ARBA" id="ARBA00022692"/>
    </source>
</evidence>
<protein>
    <recommendedName>
        <fullName evidence="4">Golgi apparatus membrane protein TVP38</fullName>
    </recommendedName>
    <alternativeName>
        <fullName evidence="5">Golgi apparatus membrane protein tvp38</fullName>
    </alternativeName>
</protein>
<comment type="function">
    <text evidence="1">Golgi membrane protein involved in vesicular trafficking and spindle migration.</text>
</comment>
<dbReference type="OrthoDB" id="166803at2759"/>
<dbReference type="STRING" id="763407.A0A162PLA4"/>